<evidence type="ECO:0000313" key="1">
    <source>
        <dbReference type="EMBL" id="TGO26269.1"/>
    </source>
</evidence>
<dbReference type="AlphaFoldDB" id="A0A4Z1FTM3"/>
<organism evidence="1 2">
    <name type="scientific">Botrytis paeoniae</name>
    <dbReference type="NCBI Taxonomy" id="278948"/>
    <lineage>
        <taxon>Eukaryota</taxon>
        <taxon>Fungi</taxon>
        <taxon>Dikarya</taxon>
        <taxon>Ascomycota</taxon>
        <taxon>Pezizomycotina</taxon>
        <taxon>Leotiomycetes</taxon>
        <taxon>Helotiales</taxon>
        <taxon>Sclerotiniaceae</taxon>
        <taxon>Botrytis</taxon>
    </lineage>
</organism>
<protein>
    <submittedName>
        <fullName evidence="1">Uncharacterized protein</fullName>
    </submittedName>
</protein>
<accession>A0A4Z1FTM3</accession>
<evidence type="ECO:0000313" key="2">
    <source>
        <dbReference type="Proteomes" id="UP000297910"/>
    </source>
</evidence>
<comment type="caution">
    <text evidence="1">The sequence shown here is derived from an EMBL/GenBank/DDBJ whole genome shotgun (WGS) entry which is preliminary data.</text>
</comment>
<proteinExistence type="predicted"/>
<sequence>MNYFETQHKKDSISLYNEPDLTKQFTTSLASGFMTNSKLSLVVHLLLILTNPFAPPQFRSCLDEGKEILAIWSNRYGLEILFSYECLRRFPSRYTEEKPQTMKHGVKITLTQHELTCMSKNIPLPAEGFHRIRESRS</sequence>
<dbReference type="Proteomes" id="UP000297910">
    <property type="component" value="Unassembled WGS sequence"/>
</dbReference>
<reference evidence="1 2" key="1">
    <citation type="submission" date="2017-12" db="EMBL/GenBank/DDBJ databases">
        <title>Comparative genomics of Botrytis spp.</title>
        <authorList>
            <person name="Valero-Jimenez C.A."/>
            <person name="Tapia P."/>
            <person name="Veloso J."/>
            <person name="Silva-Moreno E."/>
            <person name="Staats M."/>
            <person name="Valdes J.H."/>
            <person name="Van Kan J.A.L."/>
        </authorList>
    </citation>
    <scope>NUCLEOTIDE SEQUENCE [LARGE SCALE GENOMIC DNA]</scope>
    <source>
        <strain evidence="1 2">Bp0003</strain>
    </source>
</reference>
<gene>
    <name evidence="1" type="ORF">BPAE_0063g00380</name>
</gene>
<dbReference type="EMBL" id="PQXI01000063">
    <property type="protein sequence ID" value="TGO26269.1"/>
    <property type="molecule type" value="Genomic_DNA"/>
</dbReference>
<keyword evidence="2" id="KW-1185">Reference proteome</keyword>
<name>A0A4Z1FTM3_9HELO</name>